<gene>
    <name evidence="1" type="ORF">CLTEP_27630</name>
</gene>
<comment type="caution">
    <text evidence="1">The sequence shown here is derived from an EMBL/GenBank/DDBJ whole genome shotgun (WGS) entry which is preliminary data.</text>
</comment>
<organism evidence="1 2">
    <name type="scientific">Clostridium tepidiprofundi DSM 19306</name>
    <dbReference type="NCBI Taxonomy" id="1121338"/>
    <lineage>
        <taxon>Bacteria</taxon>
        <taxon>Bacillati</taxon>
        <taxon>Bacillota</taxon>
        <taxon>Clostridia</taxon>
        <taxon>Eubacteriales</taxon>
        <taxon>Clostridiaceae</taxon>
        <taxon>Clostridium</taxon>
    </lineage>
</organism>
<keyword evidence="2" id="KW-1185">Reference proteome</keyword>
<evidence type="ECO:0000313" key="2">
    <source>
        <dbReference type="Proteomes" id="UP000075531"/>
    </source>
</evidence>
<proteinExistence type="predicted"/>
<name>A0A151AKZ1_9CLOT</name>
<protein>
    <submittedName>
        <fullName evidence="1">Uncharacterized protein</fullName>
    </submittedName>
</protein>
<dbReference type="EMBL" id="LTBA01000101">
    <property type="protein sequence ID" value="KYH28265.1"/>
    <property type="molecule type" value="Genomic_DNA"/>
</dbReference>
<dbReference type="PATRIC" id="fig|1121338.3.peg.2911"/>
<evidence type="ECO:0000313" key="1">
    <source>
        <dbReference type="EMBL" id="KYH28265.1"/>
    </source>
</evidence>
<reference evidence="1 2" key="1">
    <citation type="submission" date="2016-02" db="EMBL/GenBank/DDBJ databases">
        <title>Genome sequence of Clostridium tepidiprofundi DSM 19306.</title>
        <authorList>
            <person name="Poehlein A."/>
            <person name="Daniel R."/>
        </authorList>
    </citation>
    <scope>NUCLEOTIDE SEQUENCE [LARGE SCALE GENOMIC DNA]</scope>
    <source>
        <strain evidence="1 2">DSM 19306</strain>
    </source>
</reference>
<dbReference type="RefSeq" id="WP_201786624.1">
    <property type="nucleotide sequence ID" value="NZ_LTBA01000101.1"/>
</dbReference>
<dbReference type="AlphaFoldDB" id="A0A151AKZ1"/>
<sequence>MNKKFIIEQCRRLDVMHREESEEVKQENDLNSKWILIHNEGHKELINKFENFLKDTDCKDL</sequence>
<dbReference type="Proteomes" id="UP000075531">
    <property type="component" value="Unassembled WGS sequence"/>
</dbReference>
<accession>A0A151AKZ1</accession>